<evidence type="ECO:0000256" key="3">
    <source>
        <dbReference type="ARBA" id="ARBA00009794"/>
    </source>
</evidence>
<dbReference type="GO" id="GO:0005634">
    <property type="term" value="C:nucleus"/>
    <property type="evidence" value="ECO:0007669"/>
    <property type="project" value="UniProtKB-SubCell"/>
</dbReference>
<dbReference type="Pfam" id="PF21193">
    <property type="entry name" value="NMD_SH3"/>
    <property type="match status" value="1"/>
</dbReference>
<gene>
    <name evidence="13" type="ORF">DYB32_003764</name>
</gene>
<dbReference type="InterPro" id="IPR048898">
    <property type="entry name" value="OB_NMD3"/>
</dbReference>
<comment type="subcellular location">
    <subcellularLocation>
        <location evidence="2">Cytoplasm</location>
    </subcellularLocation>
    <subcellularLocation>
        <location evidence="1">Nucleus</location>
    </subcellularLocation>
</comment>
<evidence type="ECO:0000313" key="13">
    <source>
        <dbReference type="EMBL" id="RHY31091.1"/>
    </source>
</evidence>
<dbReference type="PANTHER" id="PTHR12746:SF2">
    <property type="entry name" value="60S RIBOSOMAL EXPORT PROTEIN NMD3"/>
    <property type="match status" value="1"/>
</dbReference>
<dbReference type="GO" id="GO:0005737">
    <property type="term" value="C:cytoplasm"/>
    <property type="evidence" value="ECO:0007669"/>
    <property type="project" value="UniProtKB-SubCell"/>
</dbReference>
<keyword evidence="14" id="KW-1185">Reference proteome</keyword>
<dbReference type="Pfam" id="PF04981">
    <property type="entry name" value="NMD3"/>
    <property type="match status" value="1"/>
</dbReference>
<dbReference type="Pfam" id="PF21192">
    <property type="entry name" value="OB_NMD3"/>
    <property type="match status" value="1"/>
</dbReference>
<dbReference type="EMBL" id="QUSY01000245">
    <property type="protein sequence ID" value="RHY31091.1"/>
    <property type="molecule type" value="Genomic_DNA"/>
</dbReference>
<evidence type="ECO:0000256" key="6">
    <source>
        <dbReference type="ARBA" id="ARBA00022490"/>
    </source>
</evidence>
<feature type="compositionally biased region" description="Acidic residues" evidence="9">
    <location>
        <begin position="800"/>
        <end position="815"/>
    </location>
</feature>
<name>A0A3R6Z5U9_9STRA</name>
<evidence type="ECO:0000256" key="4">
    <source>
        <dbReference type="ARBA" id="ARBA00017035"/>
    </source>
</evidence>
<dbReference type="InterPro" id="IPR048899">
    <property type="entry name" value="NMD_SH3"/>
</dbReference>
<reference evidence="13 14" key="1">
    <citation type="submission" date="2018-08" db="EMBL/GenBank/DDBJ databases">
        <title>Aphanomyces genome sequencing and annotation.</title>
        <authorList>
            <person name="Minardi D."/>
            <person name="Oidtmann B."/>
            <person name="Van Der Giezen M."/>
            <person name="Studholme D.J."/>
        </authorList>
    </citation>
    <scope>NUCLEOTIDE SEQUENCE [LARGE SCALE GENOMIC DNA]</scope>
    <source>
        <strain evidence="13 14">NJM0002</strain>
    </source>
</reference>
<comment type="caution">
    <text evidence="13">The sequence shown here is derived from an EMBL/GenBank/DDBJ whole genome shotgun (WGS) entry which is preliminary data.</text>
</comment>
<dbReference type="PANTHER" id="PTHR12746">
    <property type="entry name" value="NONSENSE-MEDIATED MRNA DECAY PROTEIN 3"/>
    <property type="match status" value="1"/>
</dbReference>
<evidence type="ECO:0000256" key="5">
    <source>
        <dbReference type="ARBA" id="ARBA00022448"/>
    </source>
</evidence>
<feature type="domain" description="Nmd3 N-terminal" evidence="10">
    <location>
        <begin position="369"/>
        <end position="571"/>
    </location>
</feature>
<proteinExistence type="inferred from homology"/>
<dbReference type="AlphaFoldDB" id="A0A3R6Z5U9"/>
<evidence type="ECO:0000259" key="12">
    <source>
        <dbReference type="Pfam" id="PF21193"/>
    </source>
</evidence>
<feature type="domain" description="60S ribosomal export protein NMD3 OB-fold" evidence="11">
    <location>
        <begin position="638"/>
        <end position="734"/>
    </location>
</feature>
<keyword evidence="6" id="KW-0963">Cytoplasm</keyword>
<dbReference type="Proteomes" id="UP000285060">
    <property type="component" value="Unassembled WGS sequence"/>
</dbReference>
<dbReference type="VEuPathDB" id="FungiDB:H310_03429"/>
<dbReference type="GO" id="GO:0000055">
    <property type="term" value="P:ribosomal large subunit export from nucleus"/>
    <property type="evidence" value="ECO:0007669"/>
    <property type="project" value="TreeGrafter"/>
</dbReference>
<dbReference type="VEuPathDB" id="FungiDB:H310_03430"/>
<dbReference type="GO" id="GO:0015031">
    <property type="term" value="P:protein transport"/>
    <property type="evidence" value="ECO:0007669"/>
    <property type="project" value="UniProtKB-KW"/>
</dbReference>
<dbReference type="InterPro" id="IPR039768">
    <property type="entry name" value="Nmd3"/>
</dbReference>
<evidence type="ECO:0000256" key="7">
    <source>
        <dbReference type="ARBA" id="ARBA00022927"/>
    </source>
</evidence>
<evidence type="ECO:0000313" key="14">
    <source>
        <dbReference type="Proteomes" id="UP000285060"/>
    </source>
</evidence>
<sequence length="855" mass="96406">MLVLMQRSIRMNPHSKKLWLEYFRLEFLYVQKLRYMFRYYLSPFEWLMWVCCSTRREVLGLDADTTKPLELSLDIAPVKGEGAAQVDAIAESAKESAVDKSRHEILQGAIPKIVYRNASHAFRLQFVSISNLFPASYGSPVAKVILESSLADFPTDAAVWSAYCEQAMHESDTADVDARRKVALESPWFAHEMFSTISTLGPQTPALYRAYIDYTLRVSGLLDALAVAAKANAAFPTDGMLWQLRAQLAMRQAAIQQTHALPPSTKRPKKQLPLSASTPSVYKSALAVVEQGLREAMTDTDGLHQRHIQLLINSHAKLSAVKSAFEVSVPSIEHTNDDSWAAIARGESRDSVDAGMVCTAHAIFAVDVAHARCIPKEIIMHQCRGCLKWSRPQWVSADLESRELLAICLKKITGLNKVKLVDAGWIWTEPHSKRLKLKLTVQKEVMNGAILQQSFIVTFIVRNQQCDDCQASFTNHSWKAVVQVRQKVEHKRTFFFLEQLILKHRVHEKTTSIESQPDGVDFFFVERNHALRFVDFLQETVPISLKTAKKLISADNHSNTANYKFTYAVDIAPVCKDDLVALPLKLARQLGNISSLCLVTQVTSSIHVIDPFTMQRAEIDNDKYWRYPFKALRSSKQLTEYTVLDSSPLEISTKGGIPVRTNRKTRLADVDIVRNSDFGVNDMRFHTVTHLGMLLNVGDTAMGYDLSTSVFNDLDTKPLDEAGISLPDVVLVRKQFLRRVQKRSRKWKLKTIEGIEPTMPLKKADQTKHDLDYEHFLNDLEEDKDMRSRINIYKATDGNDHDDDDHDMDDDDADDGAIPLDELLDDLNMDEAEGSEAILSATAANQTQGLNVDDL</sequence>
<evidence type="ECO:0000259" key="11">
    <source>
        <dbReference type="Pfam" id="PF21192"/>
    </source>
</evidence>
<comment type="similarity">
    <text evidence="3">Belongs to the NMD3 family.</text>
</comment>
<protein>
    <recommendedName>
        <fullName evidence="4">60S ribosomal export protein NMD3</fullName>
    </recommendedName>
</protein>
<feature type="domain" description="60S ribosomal export protein NMD3 SH3" evidence="12">
    <location>
        <begin position="574"/>
        <end position="621"/>
    </location>
</feature>
<evidence type="ECO:0000259" key="10">
    <source>
        <dbReference type="Pfam" id="PF04981"/>
    </source>
</evidence>
<feature type="region of interest" description="Disordered" evidence="9">
    <location>
        <begin position="795"/>
        <end position="817"/>
    </location>
</feature>
<evidence type="ECO:0000256" key="1">
    <source>
        <dbReference type="ARBA" id="ARBA00004123"/>
    </source>
</evidence>
<keyword evidence="5" id="KW-0813">Transport</keyword>
<keyword evidence="8" id="KW-0539">Nucleus</keyword>
<evidence type="ECO:0000256" key="8">
    <source>
        <dbReference type="ARBA" id="ARBA00023242"/>
    </source>
</evidence>
<accession>A0A3R6Z5U9</accession>
<dbReference type="InterPro" id="IPR007064">
    <property type="entry name" value="Nmd3_N"/>
</dbReference>
<evidence type="ECO:0000256" key="2">
    <source>
        <dbReference type="ARBA" id="ARBA00004496"/>
    </source>
</evidence>
<keyword evidence="7" id="KW-0653">Protein transport</keyword>
<evidence type="ECO:0000256" key="9">
    <source>
        <dbReference type="SAM" id="MobiDB-lite"/>
    </source>
</evidence>
<dbReference type="GO" id="GO:0043023">
    <property type="term" value="F:ribosomal large subunit binding"/>
    <property type="evidence" value="ECO:0007669"/>
    <property type="project" value="InterPro"/>
</dbReference>
<organism evidence="13 14">
    <name type="scientific">Aphanomyces invadans</name>
    <dbReference type="NCBI Taxonomy" id="157072"/>
    <lineage>
        <taxon>Eukaryota</taxon>
        <taxon>Sar</taxon>
        <taxon>Stramenopiles</taxon>
        <taxon>Oomycota</taxon>
        <taxon>Saprolegniomycetes</taxon>
        <taxon>Saprolegniales</taxon>
        <taxon>Verrucalvaceae</taxon>
        <taxon>Aphanomyces</taxon>
    </lineage>
</organism>